<evidence type="ECO:0000259" key="9">
    <source>
        <dbReference type="Pfam" id="PF02706"/>
    </source>
</evidence>
<dbReference type="AlphaFoldDB" id="A0A3M8CGE9"/>
<keyword evidence="6 8" id="KW-0472">Membrane</keyword>
<keyword evidence="5 8" id="KW-1133">Transmembrane helix</keyword>
<dbReference type="OrthoDB" id="2360475at2"/>
<dbReference type="InterPro" id="IPR003856">
    <property type="entry name" value="LPS_length_determ_N"/>
</dbReference>
<protein>
    <submittedName>
        <fullName evidence="10">Capsular biosynthesis protein</fullName>
    </submittedName>
</protein>
<comment type="caution">
    <text evidence="10">The sequence shown here is derived from an EMBL/GenBank/DDBJ whole genome shotgun (WGS) entry which is preliminary data.</text>
</comment>
<evidence type="ECO:0000256" key="4">
    <source>
        <dbReference type="ARBA" id="ARBA00022692"/>
    </source>
</evidence>
<dbReference type="Proteomes" id="UP000282028">
    <property type="component" value="Unassembled WGS sequence"/>
</dbReference>
<dbReference type="RefSeq" id="WP_122908652.1">
    <property type="nucleotide sequence ID" value="NZ_CBCSBE010000005.1"/>
</dbReference>
<evidence type="ECO:0000313" key="11">
    <source>
        <dbReference type="Proteomes" id="UP000282028"/>
    </source>
</evidence>
<feature type="transmembrane region" description="Helical" evidence="8">
    <location>
        <begin position="17"/>
        <end position="39"/>
    </location>
</feature>
<evidence type="ECO:0000256" key="2">
    <source>
        <dbReference type="ARBA" id="ARBA00006683"/>
    </source>
</evidence>
<keyword evidence="3" id="KW-1003">Cell membrane</keyword>
<dbReference type="PANTHER" id="PTHR32309:SF13">
    <property type="entry name" value="FERRIC ENTEROBACTIN TRANSPORT PROTEIN FEPE"/>
    <property type="match status" value="1"/>
</dbReference>
<dbReference type="PANTHER" id="PTHR32309">
    <property type="entry name" value="TYROSINE-PROTEIN KINASE"/>
    <property type="match status" value="1"/>
</dbReference>
<evidence type="ECO:0000256" key="1">
    <source>
        <dbReference type="ARBA" id="ARBA00004651"/>
    </source>
</evidence>
<reference evidence="10 11" key="1">
    <citation type="submission" date="2018-10" db="EMBL/GenBank/DDBJ databases">
        <title>Phylogenomics of Brevibacillus.</title>
        <authorList>
            <person name="Dunlap C."/>
        </authorList>
    </citation>
    <scope>NUCLEOTIDE SEQUENCE [LARGE SCALE GENOMIC DNA]</scope>
    <source>
        <strain evidence="10 11">JCM 12215</strain>
    </source>
</reference>
<gene>
    <name evidence="10" type="ORF">EDM52_08905</name>
</gene>
<evidence type="ECO:0000313" key="10">
    <source>
        <dbReference type="EMBL" id="RNB74834.1"/>
    </source>
</evidence>
<evidence type="ECO:0000256" key="7">
    <source>
        <dbReference type="SAM" id="MobiDB-lite"/>
    </source>
</evidence>
<dbReference type="GO" id="GO:0005886">
    <property type="term" value="C:plasma membrane"/>
    <property type="evidence" value="ECO:0007669"/>
    <property type="project" value="UniProtKB-SubCell"/>
</dbReference>
<dbReference type="EMBL" id="RHHR01000013">
    <property type="protein sequence ID" value="RNB74834.1"/>
    <property type="molecule type" value="Genomic_DNA"/>
</dbReference>
<name>A0A3M8CGE9_9BACL</name>
<comment type="similarity">
    <text evidence="2">Belongs to the CpsC/CapA family.</text>
</comment>
<evidence type="ECO:0000256" key="3">
    <source>
        <dbReference type="ARBA" id="ARBA00022475"/>
    </source>
</evidence>
<accession>A0A3M8CGE9</accession>
<comment type="subcellular location">
    <subcellularLocation>
        <location evidence="1">Cell membrane</location>
        <topology evidence="1">Multi-pass membrane protein</topology>
    </subcellularLocation>
</comment>
<proteinExistence type="inferred from homology"/>
<dbReference type="InterPro" id="IPR050445">
    <property type="entry name" value="Bact_polysacc_biosynth/exp"/>
</dbReference>
<sequence>MNVEFVLLVLQAMRRRWILMVLIPLLCVMGAGYLSYFVLTPTYSATTTMLVKPQDLDRQDLYNSILSNQQLIKTYSSLIQTRRMAQDVIRKLELSRTPEELLEQLEVETSNISFIITVTYTDHDPLLAIQIANEVSRSFSQNINLFMNVDNVMIVDEAEYEAGMEPVFPKPLLNMSLAFVLGLVLMVCVLIWVEALAAIRKKPRRKRMSLEQAEPKQEAIAEQKLESEPKLGPMPEQRPVHEWEPLERNDTNEVRV</sequence>
<feature type="domain" description="Polysaccharide chain length determinant N-terminal" evidence="9">
    <location>
        <begin position="10"/>
        <end position="92"/>
    </location>
</feature>
<dbReference type="Pfam" id="PF02706">
    <property type="entry name" value="Wzz"/>
    <property type="match status" value="1"/>
</dbReference>
<feature type="transmembrane region" description="Helical" evidence="8">
    <location>
        <begin position="177"/>
        <end position="199"/>
    </location>
</feature>
<feature type="compositionally biased region" description="Basic and acidic residues" evidence="7">
    <location>
        <begin position="213"/>
        <end position="229"/>
    </location>
</feature>
<evidence type="ECO:0000256" key="8">
    <source>
        <dbReference type="SAM" id="Phobius"/>
    </source>
</evidence>
<dbReference type="GO" id="GO:0004713">
    <property type="term" value="F:protein tyrosine kinase activity"/>
    <property type="evidence" value="ECO:0007669"/>
    <property type="project" value="TreeGrafter"/>
</dbReference>
<keyword evidence="11" id="KW-1185">Reference proteome</keyword>
<evidence type="ECO:0000256" key="6">
    <source>
        <dbReference type="ARBA" id="ARBA00023136"/>
    </source>
</evidence>
<keyword evidence="4 8" id="KW-0812">Transmembrane</keyword>
<feature type="compositionally biased region" description="Basic and acidic residues" evidence="7">
    <location>
        <begin position="238"/>
        <end position="256"/>
    </location>
</feature>
<feature type="region of interest" description="Disordered" evidence="7">
    <location>
        <begin position="207"/>
        <end position="256"/>
    </location>
</feature>
<evidence type="ECO:0000256" key="5">
    <source>
        <dbReference type="ARBA" id="ARBA00022989"/>
    </source>
</evidence>
<organism evidence="10 11">
    <name type="scientific">Brevibacillus invocatus</name>
    <dbReference type="NCBI Taxonomy" id="173959"/>
    <lineage>
        <taxon>Bacteria</taxon>
        <taxon>Bacillati</taxon>
        <taxon>Bacillota</taxon>
        <taxon>Bacilli</taxon>
        <taxon>Bacillales</taxon>
        <taxon>Paenibacillaceae</taxon>
        <taxon>Brevibacillus</taxon>
    </lineage>
</organism>